<feature type="region of interest" description="Disordered" evidence="9">
    <location>
        <begin position="141"/>
        <end position="172"/>
    </location>
</feature>
<feature type="domain" description="Syntaxin 6/10/61 N-terminal" evidence="10">
    <location>
        <begin position="11"/>
        <end position="103"/>
    </location>
</feature>
<evidence type="ECO:0000256" key="2">
    <source>
        <dbReference type="ARBA" id="ARBA00022448"/>
    </source>
</evidence>
<evidence type="ECO:0000256" key="5">
    <source>
        <dbReference type="ARBA" id="ARBA00022989"/>
    </source>
</evidence>
<dbReference type="GO" id="GO:0005794">
    <property type="term" value="C:Golgi apparatus"/>
    <property type="evidence" value="ECO:0007669"/>
    <property type="project" value="UniProtKB-SubCell"/>
</dbReference>
<organism evidence="11 12">
    <name type="scientific">Escallonia herrerae</name>
    <dbReference type="NCBI Taxonomy" id="1293975"/>
    <lineage>
        <taxon>Eukaryota</taxon>
        <taxon>Viridiplantae</taxon>
        <taxon>Streptophyta</taxon>
        <taxon>Embryophyta</taxon>
        <taxon>Tracheophyta</taxon>
        <taxon>Spermatophyta</taxon>
        <taxon>Magnoliopsida</taxon>
        <taxon>eudicotyledons</taxon>
        <taxon>Gunneridae</taxon>
        <taxon>Pentapetalae</taxon>
        <taxon>asterids</taxon>
        <taxon>campanulids</taxon>
        <taxon>Escalloniales</taxon>
        <taxon>Escalloniaceae</taxon>
        <taxon>Escallonia</taxon>
    </lineage>
</organism>
<evidence type="ECO:0000256" key="9">
    <source>
        <dbReference type="SAM" id="MobiDB-lite"/>
    </source>
</evidence>
<dbReference type="Pfam" id="PF09177">
    <property type="entry name" value="STX6_10_61_N"/>
    <property type="match status" value="1"/>
</dbReference>
<dbReference type="PANTHER" id="PTHR34949:SF6">
    <property type="entry name" value="EXPRESSED PROTEIN"/>
    <property type="match status" value="1"/>
</dbReference>
<evidence type="ECO:0000256" key="3">
    <source>
        <dbReference type="ARBA" id="ARBA00022692"/>
    </source>
</evidence>
<keyword evidence="2" id="KW-0813">Transport</keyword>
<dbReference type="GO" id="GO:0016020">
    <property type="term" value="C:membrane"/>
    <property type="evidence" value="ECO:0007669"/>
    <property type="project" value="InterPro"/>
</dbReference>
<dbReference type="GO" id="GO:0015031">
    <property type="term" value="P:protein transport"/>
    <property type="evidence" value="ECO:0007669"/>
    <property type="project" value="UniProtKB-KW"/>
</dbReference>
<gene>
    <name evidence="11" type="ORF">RJ639_011660</name>
</gene>
<dbReference type="SUPFAM" id="SSF47661">
    <property type="entry name" value="t-snare proteins"/>
    <property type="match status" value="1"/>
</dbReference>
<evidence type="ECO:0000256" key="4">
    <source>
        <dbReference type="ARBA" id="ARBA00022927"/>
    </source>
</evidence>
<evidence type="ECO:0000313" key="12">
    <source>
        <dbReference type="Proteomes" id="UP001188597"/>
    </source>
</evidence>
<keyword evidence="6" id="KW-0333">Golgi apparatus</keyword>
<sequence>MATHFDRWEKDPFFSAAEEVQESADRMESTYRTWIHAVKDSSSGWNSDELRRDLHTALGTTKWQLEEFECAVRSSYSSSSVEDAQDRHRDFIVAMESQISKVESSLQKSAVSAGKPPLPWVCLDEGESKELALFLSGPASSGGSISAETDGKEQQTVKPLEADKESAPQGFRNMSRSSEWDLLKAGEDKLPGHRRTASAGADIGTWKIAVSDDVIPKISSNAQPEPPPRKIPSFSGFLNTMESASKLKWSKNGYRKLKLPEHHQDTDAALSQSQHPTRDIDVCFERNKSCLDGCDDCYDKQIYGWYGALQRQLQRSQYQMQYSRPIQVLFWTVLLLCFIGELARTLITYQRFFLCVHKFDSDLFLVFNFLKFDYLPAYCK</sequence>
<dbReference type="FunFam" id="1.20.58.90:FF:000004">
    <property type="entry name" value="Syntaxin 10"/>
    <property type="match status" value="1"/>
</dbReference>
<proteinExistence type="inferred from homology"/>
<dbReference type="PANTHER" id="PTHR34949">
    <property type="entry name" value="OS05G0443700 PROTEIN"/>
    <property type="match status" value="1"/>
</dbReference>
<keyword evidence="12" id="KW-1185">Reference proteome</keyword>
<evidence type="ECO:0000256" key="1">
    <source>
        <dbReference type="ARBA" id="ARBA00009063"/>
    </source>
</evidence>
<keyword evidence="7" id="KW-0472">Membrane</keyword>
<comment type="subcellular location">
    <subcellularLocation>
        <location evidence="8">Golgi apparatus</location>
        <location evidence="8">trans-Golgi network membrane</location>
        <topology evidence="8">Single-pass type IV membrane protein</topology>
    </subcellularLocation>
</comment>
<dbReference type="Gene3D" id="1.20.58.90">
    <property type="match status" value="1"/>
</dbReference>
<dbReference type="AlphaFoldDB" id="A0AA88VMZ1"/>
<comment type="caution">
    <text evidence="11">The sequence shown here is derived from an EMBL/GenBank/DDBJ whole genome shotgun (WGS) entry which is preliminary data.</text>
</comment>
<evidence type="ECO:0000259" key="10">
    <source>
        <dbReference type="Pfam" id="PF09177"/>
    </source>
</evidence>
<reference evidence="11" key="1">
    <citation type="submission" date="2022-12" db="EMBL/GenBank/DDBJ databases">
        <title>Draft genome assemblies for two species of Escallonia (Escalloniales).</title>
        <authorList>
            <person name="Chanderbali A."/>
            <person name="Dervinis C."/>
            <person name="Anghel I."/>
            <person name="Soltis D."/>
            <person name="Soltis P."/>
            <person name="Zapata F."/>
        </authorList>
    </citation>
    <scope>NUCLEOTIDE SEQUENCE</scope>
    <source>
        <strain evidence="11">UCBG64.0493</strain>
        <tissue evidence="11">Leaf</tissue>
    </source>
</reference>
<keyword evidence="3" id="KW-0812">Transmembrane</keyword>
<protein>
    <recommendedName>
        <fullName evidence="10">Syntaxin 6/10/61 N-terminal domain-containing protein</fullName>
    </recommendedName>
</protein>
<evidence type="ECO:0000256" key="6">
    <source>
        <dbReference type="ARBA" id="ARBA00023034"/>
    </source>
</evidence>
<dbReference type="Proteomes" id="UP001188597">
    <property type="component" value="Unassembled WGS sequence"/>
</dbReference>
<comment type="similarity">
    <text evidence="1">Belongs to the syntaxin family.</text>
</comment>
<accession>A0AA88VMZ1</accession>
<evidence type="ECO:0000256" key="8">
    <source>
        <dbReference type="ARBA" id="ARBA00037801"/>
    </source>
</evidence>
<name>A0AA88VMZ1_9ASTE</name>
<feature type="compositionally biased region" description="Basic and acidic residues" evidence="9">
    <location>
        <begin position="149"/>
        <end position="166"/>
    </location>
</feature>
<dbReference type="InterPro" id="IPR010989">
    <property type="entry name" value="SNARE"/>
</dbReference>
<keyword evidence="4" id="KW-0653">Protein transport</keyword>
<keyword evidence="5" id="KW-1133">Transmembrane helix</keyword>
<dbReference type="CDD" id="cd21442">
    <property type="entry name" value="SNARE_NTD_STX6-like"/>
    <property type="match status" value="1"/>
</dbReference>
<dbReference type="InterPro" id="IPR015260">
    <property type="entry name" value="Syntaxin-6/10/61_N"/>
</dbReference>
<evidence type="ECO:0000313" key="11">
    <source>
        <dbReference type="EMBL" id="KAK3011710.1"/>
    </source>
</evidence>
<dbReference type="EMBL" id="JAVXUP010001435">
    <property type="protein sequence ID" value="KAK3011710.1"/>
    <property type="molecule type" value="Genomic_DNA"/>
</dbReference>
<evidence type="ECO:0000256" key="7">
    <source>
        <dbReference type="ARBA" id="ARBA00023136"/>
    </source>
</evidence>
<dbReference type="GO" id="GO:0048193">
    <property type="term" value="P:Golgi vesicle transport"/>
    <property type="evidence" value="ECO:0007669"/>
    <property type="project" value="InterPro"/>
</dbReference>